<dbReference type="PANTHER" id="PTHR10672">
    <property type="entry name" value="ADDUCIN"/>
    <property type="match status" value="1"/>
</dbReference>
<dbReference type="InterPro" id="IPR036409">
    <property type="entry name" value="Aldolase_II/adducin_N_sf"/>
</dbReference>
<dbReference type="Gene3D" id="3.40.225.10">
    <property type="entry name" value="Class II aldolase/adducin N-terminal domain"/>
    <property type="match status" value="1"/>
</dbReference>
<name>A0A0K0D2I2_ANGCA</name>
<dbReference type="InterPro" id="IPR001303">
    <property type="entry name" value="Aldolase_II/adducin_N"/>
</dbReference>
<dbReference type="NCBIfam" id="NF005451">
    <property type="entry name" value="PRK07044.1"/>
    <property type="match status" value="1"/>
</dbReference>
<organism evidence="3 4">
    <name type="scientific">Angiostrongylus cantonensis</name>
    <name type="common">Rat lungworm</name>
    <dbReference type="NCBI Taxonomy" id="6313"/>
    <lineage>
        <taxon>Eukaryota</taxon>
        <taxon>Metazoa</taxon>
        <taxon>Ecdysozoa</taxon>
        <taxon>Nematoda</taxon>
        <taxon>Chromadorea</taxon>
        <taxon>Rhabditida</taxon>
        <taxon>Rhabditina</taxon>
        <taxon>Rhabditomorpha</taxon>
        <taxon>Strongyloidea</taxon>
        <taxon>Metastrongylidae</taxon>
        <taxon>Angiostrongylus</taxon>
    </lineage>
</organism>
<dbReference type="GO" id="GO:0014069">
    <property type="term" value="C:postsynaptic density"/>
    <property type="evidence" value="ECO:0007669"/>
    <property type="project" value="TreeGrafter"/>
</dbReference>
<dbReference type="Pfam" id="PF00596">
    <property type="entry name" value="Aldolase_II"/>
    <property type="match status" value="1"/>
</dbReference>
<sequence length="238" mass="26252">LEKILFSGGSAIPIADLKGNDNYTKQEKLLRNKLASLYRLVDLFQWSQGIYNHITLRLSGDDNHILVNPFGLLYHEVTAGSIVKADLQGEIVDPGITKLGINRNSFMLHSVIHSARPDVRCILHMHTAVVSAVASMKCGLLPLCQEAMVIGPVAYHDYQGSLNEEESRESLLKSLGDKNIMLLRNHGFVVCGQSVEDALHLAFHTVIACETQACSLFHFPVENNSFPCVDDNLCLING</sequence>
<evidence type="ECO:0000313" key="3">
    <source>
        <dbReference type="Proteomes" id="UP000035642"/>
    </source>
</evidence>
<evidence type="ECO:0000256" key="1">
    <source>
        <dbReference type="ARBA" id="ARBA00006274"/>
    </source>
</evidence>
<keyword evidence="3" id="KW-1185">Reference proteome</keyword>
<dbReference type="SMART" id="SM01007">
    <property type="entry name" value="Aldolase_II"/>
    <property type="match status" value="1"/>
</dbReference>
<dbReference type="GO" id="GO:0005886">
    <property type="term" value="C:plasma membrane"/>
    <property type="evidence" value="ECO:0007669"/>
    <property type="project" value="UniProtKB-SubCell"/>
</dbReference>
<dbReference type="STRING" id="6313.A0A0K0D2I2"/>
<dbReference type="InterPro" id="IPR051017">
    <property type="entry name" value="Aldolase-II_Adducin_sf"/>
</dbReference>
<reference evidence="3" key="1">
    <citation type="submission" date="2012-09" db="EMBL/GenBank/DDBJ databases">
        <authorList>
            <person name="Martin A.A."/>
        </authorList>
    </citation>
    <scope>NUCLEOTIDE SEQUENCE</scope>
</reference>
<comment type="similarity">
    <text evidence="1">Belongs to the aldolase class II family. Adducin subfamily.</text>
</comment>
<dbReference type="GO" id="GO:0051015">
    <property type="term" value="F:actin filament binding"/>
    <property type="evidence" value="ECO:0007669"/>
    <property type="project" value="TreeGrafter"/>
</dbReference>
<dbReference type="WBParaSite" id="ACAC_0000427701-mRNA-1">
    <property type="protein sequence ID" value="ACAC_0000427701-mRNA-1"/>
    <property type="gene ID" value="ACAC_0000427701"/>
</dbReference>
<protein>
    <submittedName>
        <fullName evidence="4">Aldolase_II domain-containing protein</fullName>
    </submittedName>
</protein>
<dbReference type="GO" id="GO:0005856">
    <property type="term" value="C:cytoskeleton"/>
    <property type="evidence" value="ECO:0007669"/>
    <property type="project" value="TreeGrafter"/>
</dbReference>
<accession>A0A0K0D2I2</accession>
<proteinExistence type="inferred from homology"/>
<reference evidence="4" key="2">
    <citation type="submission" date="2017-02" db="UniProtKB">
        <authorList>
            <consortium name="WormBaseParasite"/>
        </authorList>
    </citation>
    <scope>IDENTIFICATION</scope>
</reference>
<dbReference type="PANTHER" id="PTHR10672:SF3">
    <property type="entry name" value="PROTEIN HU-LI TAI SHAO"/>
    <property type="match status" value="1"/>
</dbReference>
<dbReference type="SUPFAM" id="SSF53639">
    <property type="entry name" value="AraD/HMP-PK domain-like"/>
    <property type="match status" value="1"/>
</dbReference>
<dbReference type="AlphaFoldDB" id="A0A0K0D2I2"/>
<evidence type="ECO:0000313" key="4">
    <source>
        <dbReference type="WBParaSite" id="ACAC_0000427701-mRNA-1"/>
    </source>
</evidence>
<dbReference type="Proteomes" id="UP000035642">
    <property type="component" value="Unassembled WGS sequence"/>
</dbReference>
<feature type="domain" description="Class II aldolase/adducin N-terminal" evidence="2">
    <location>
        <begin position="32"/>
        <end position="213"/>
    </location>
</feature>
<evidence type="ECO:0000259" key="2">
    <source>
        <dbReference type="SMART" id="SM01007"/>
    </source>
</evidence>